<dbReference type="EMBL" id="MFEL01000008">
    <property type="protein sequence ID" value="OGE81475.1"/>
    <property type="molecule type" value="Genomic_DNA"/>
</dbReference>
<evidence type="ECO:0000256" key="5">
    <source>
        <dbReference type="HAMAP-Rule" id="MF_01328"/>
    </source>
</evidence>
<dbReference type="SUPFAM" id="SSF52166">
    <property type="entry name" value="Ribosomal protein L4"/>
    <property type="match status" value="1"/>
</dbReference>
<comment type="subunit">
    <text evidence="5">Part of the 50S ribosomal subunit.</text>
</comment>
<dbReference type="GO" id="GO:1990904">
    <property type="term" value="C:ribonucleoprotein complex"/>
    <property type="evidence" value="ECO:0007669"/>
    <property type="project" value="UniProtKB-KW"/>
</dbReference>
<protein>
    <recommendedName>
        <fullName evidence="4 5">Large ribosomal subunit protein uL4</fullName>
    </recommendedName>
</protein>
<proteinExistence type="inferred from homology"/>
<evidence type="ECO:0000313" key="8">
    <source>
        <dbReference type="Proteomes" id="UP000178892"/>
    </source>
</evidence>
<evidence type="ECO:0000313" key="7">
    <source>
        <dbReference type="EMBL" id="OGE81475.1"/>
    </source>
</evidence>
<accession>A0A1F5NUY0</accession>
<dbReference type="GO" id="GO:0006412">
    <property type="term" value="P:translation"/>
    <property type="evidence" value="ECO:0007669"/>
    <property type="project" value="UniProtKB-UniRule"/>
</dbReference>
<keyword evidence="3 5" id="KW-0687">Ribonucleoprotein</keyword>
<dbReference type="GO" id="GO:0003735">
    <property type="term" value="F:structural constituent of ribosome"/>
    <property type="evidence" value="ECO:0007669"/>
    <property type="project" value="InterPro"/>
</dbReference>
<dbReference type="STRING" id="1817825.A2720_02955"/>
<dbReference type="Pfam" id="PF00573">
    <property type="entry name" value="Ribosomal_L4"/>
    <property type="match status" value="1"/>
</dbReference>
<gene>
    <name evidence="5" type="primary">rplD</name>
    <name evidence="7" type="ORF">A2720_02955</name>
</gene>
<evidence type="ECO:0000256" key="3">
    <source>
        <dbReference type="ARBA" id="ARBA00023274"/>
    </source>
</evidence>
<dbReference type="InterPro" id="IPR023574">
    <property type="entry name" value="Ribosomal_uL4_dom_sf"/>
</dbReference>
<reference evidence="7 8" key="1">
    <citation type="journal article" date="2016" name="Nat. Commun.">
        <title>Thousands of microbial genomes shed light on interconnected biogeochemical processes in an aquifer system.</title>
        <authorList>
            <person name="Anantharaman K."/>
            <person name="Brown C.T."/>
            <person name="Hug L.A."/>
            <person name="Sharon I."/>
            <person name="Castelle C.J."/>
            <person name="Probst A.J."/>
            <person name="Thomas B.C."/>
            <person name="Singh A."/>
            <person name="Wilkins M.J."/>
            <person name="Karaoz U."/>
            <person name="Brodie E.L."/>
            <person name="Williams K.H."/>
            <person name="Hubbard S.S."/>
            <person name="Banfield J.F."/>
        </authorList>
    </citation>
    <scope>NUCLEOTIDE SEQUENCE [LARGE SCALE GENOMIC DNA]</scope>
</reference>
<dbReference type="PANTHER" id="PTHR10746:SF6">
    <property type="entry name" value="LARGE RIBOSOMAL SUBUNIT PROTEIN UL4M"/>
    <property type="match status" value="1"/>
</dbReference>
<dbReference type="InterPro" id="IPR002136">
    <property type="entry name" value="Ribosomal_uL4"/>
</dbReference>
<name>A0A1F5NUY0_9BACT</name>
<keyword evidence="2 5" id="KW-0689">Ribosomal protein</keyword>
<sequence length="211" mass="22994">MAKTAVYNQTGEKVSETDLNPAVFGLAKIDVNLVHFALRAQRNNARSAIAHTKNRGEVSGSGKKPWKQKGTGRARAGSVRSPLWRGGGITFGPTKGRSFSIKLNQSIFRKALFTILSDKVKDNKLAVVDSIAANKTKDLSRKLSAIADKAGLGKKYILILGAHNRELERAGKNLPNAKILAANQLNIFDLLKYDPIILKDALTVIEKTYAQ</sequence>
<feature type="region of interest" description="Disordered" evidence="6">
    <location>
        <begin position="52"/>
        <end position="79"/>
    </location>
</feature>
<comment type="caution">
    <text evidence="7">The sequence shown here is derived from an EMBL/GenBank/DDBJ whole genome shotgun (WGS) entry which is preliminary data.</text>
</comment>
<evidence type="ECO:0000256" key="1">
    <source>
        <dbReference type="ARBA" id="ARBA00010528"/>
    </source>
</evidence>
<keyword evidence="5" id="KW-0699">rRNA-binding</keyword>
<dbReference type="NCBIfam" id="TIGR03953">
    <property type="entry name" value="rplD_bact"/>
    <property type="match status" value="1"/>
</dbReference>
<dbReference type="Gene3D" id="3.40.1370.10">
    <property type="match status" value="1"/>
</dbReference>
<dbReference type="PANTHER" id="PTHR10746">
    <property type="entry name" value="50S RIBOSOMAL PROTEIN L4"/>
    <property type="match status" value="1"/>
</dbReference>
<evidence type="ECO:0000256" key="2">
    <source>
        <dbReference type="ARBA" id="ARBA00022980"/>
    </source>
</evidence>
<evidence type="ECO:0000256" key="4">
    <source>
        <dbReference type="ARBA" id="ARBA00035244"/>
    </source>
</evidence>
<keyword evidence="5" id="KW-0694">RNA-binding</keyword>
<organism evidence="7 8">
    <name type="scientific">Candidatus Doudnabacteria bacterium RIFCSPHIGHO2_01_FULL_46_24</name>
    <dbReference type="NCBI Taxonomy" id="1817825"/>
    <lineage>
        <taxon>Bacteria</taxon>
        <taxon>Candidatus Doudnaibacteriota</taxon>
    </lineage>
</organism>
<comment type="function">
    <text evidence="5">One of the primary rRNA binding proteins, this protein initially binds near the 5'-end of the 23S rRNA. It is important during the early stages of 50S assembly. It makes multiple contacts with different domains of the 23S rRNA in the assembled 50S subunit and ribosome.</text>
</comment>
<comment type="similarity">
    <text evidence="1 5">Belongs to the universal ribosomal protein uL4 family.</text>
</comment>
<dbReference type="GO" id="GO:0005840">
    <property type="term" value="C:ribosome"/>
    <property type="evidence" value="ECO:0007669"/>
    <property type="project" value="UniProtKB-KW"/>
</dbReference>
<dbReference type="HAMAP" id="MF_01328_B">
    <property type="entry name" value="Ribosomal_uL4_B"/>
    <property type="match status" value="1"/>
</dbReference>
<dbReference type="GO" id="GO:0019843">
    <property type="term" value="F:rRNA binding"/>
    <property type="evidence" value="ECO:0007669"/>
    <property type="project" value="UniProtKB-UniRule"/>
</dbReference>
<comment type="function">
    <text evidence="5">Forms part of the polypeptide exit tunnel.</text>
</comment>
<dbReference type="Proteomes" id="UP000178892">
    <property type="component" value="Unassembled WGS sequence"/>
</dbReference>
<dbReference type="AlphaFoldDB" id="A0A1F5NUY0"/>
<dbReference type="InterPro" id="IPR013005">
    <property type="entry name" value="Ribosomal_uL4-like"/>
</dbReference>
<evidence type="ECO:0000256" key="6">
    <source>
        <dbReference type="SAM" id="MobiDB-lite"/>
    </source>
</evidence>